<evidence type="ECO:0000313" key="2">
    <source>
        <dbReference type="EMBL" id="KMW66963.1"/>
    </source>
</evidence>
<sequence>MKRFNISYYGKAGVQARDSWQKIEEDLEGAQEDLQEFEARGLRDFGRTPSRVTSHIPLFLPLLPPNSTASLAGRHITTERNLPFKFLASQKRPLHQPLVNPSNKHGLDGGVSGGGDLNHTLKTEHRKKMVPLVGKPCCNEHAYSAGRPTRRVQWEGTSPSSRHSGNKTRGVPSHKGTAEVGPPPASRCLARSPPPTA</sequence>
<organism evidence="2">
    <name type="scientific">Ajellomyces dermatitidis (strain ATCC 18188 / CBS 674.68)</name>
    <name type="common">Blastomyces dermatitidis</name>
    <dbReference type="NCBI Taxonomy" id="653446"/>
    <lineage>
        <taxon>Eukaryota</taxon>
        <taxon>Fungi</taxon>
        <taxon>Dikarya</taxon>
        <taxon>Ascomycota</taxon>
        <taxon>Pezizomycotina</taxon>
        <taxon>Eurotiomycetes</taxon>
        <taxon>Eurotiomycetidae</taxon>
        <taxon>Onygenales</taxon>
        <taxon>Ajellomycetaceae</taxon>
        <taxon>Blastomyces</taxon>
    </lineage>
</organism>
<feature type="region of interest" description="Disordered" evidence="1">
    <location>
        <begin position="141"/>
        <end position="197"/>
    </location>
</feature>
<protein>
    <submittedName>
        <fullName evidence="2">Uncharacterized protein</fullName>
    </submittedName>
</protein>
<dbReference type="EMBL" id="GG749413">
    <property type="protein sequence ID" value="KMW66963.1"/>
    <property type="molecule type" value="Genomic_DNA"/>
</dbReference>
<proteinExistence type="predicted"/>
<gene>
    <name evidence="2" type="ORF">BDDG_11813</name>
</gene>
<dbReference type="Proteomes" id="UP000007802">
    <property type="component" value="Unassembled WGS sequence"/>
</dbReference>
<evidence type="ECO:0000256" key="1">
    <source>
        <dbReference type="SAM" id="MobiDB-lite"/>
    </source>
</evidence>
<name>A0A0J9EKS3_AJEDA</name>
<dbReference type="AlphaFoldDB" id="A0A0J9EKS3"/>
<reference evidence="2" key="1">
    <citation type="submission" date="2010-03" db="EMBL/GenBank/DDBJ databases">
        <title>Annotation of Blastomyces dermatitidis strain ATCC 18188.</title>
        <authorList>
            <consortium name="The Broad Institute Genome Sequencing Platform"/>
            <consortium name="Broad Institute Genome Sequencing Center for Infectious Disease."/>
            <person name="Cuomo C."/>
            <person name="Klein B."/>
            <person name="Sullivan T."/>
            <person name="Heitman J."/>
            <person name="Young S."/>
            <person name="Zeng Q."/>
            <person name="Gargeya S."/>
            <person name="Alvarado L."/>
            <person name="Berlin A.M."/>
            <person name="Chapman S.B."/>
            <person name="Chen Z."/>
            <person name="Freedman E."/>
            <person name="Gellesch M."/>
            <person name="Goldberg J."/>
            <person name="Griggs A."/>
            <person name="Gujja S."/>
            <person name="Heilman E."/>
            <person name="Heiman D."/>
            <person name="Howarth C."/>
            <person name="Mehta T."/>
            <person name="Neiman D."/>
            <person name="Pearson M."/>
            <person name="Roberts A."/>
            <person name="Saif S."/>
            <person name="Shea T."/>
            <person name="Shenoy N."/>
            <person name="Sisk P."/>
            <person name="Stolte C."/>
            <person name="Sykes S."/>
            <person name="White J."/>
            <person name="Yandava C."/>
            <person name="Haas B."/>
            <person name="Nusbaum C."/>
            <person name="Birren B."/>
        </authorList>
    </citation>
    <scope>NUCLEOTIDE SEQUENCE</scope>
    <source>
        <strain evidence="2">ATCC 18188</strain>
    </source>
</reference>
<accession>A0A0J9EKS3</accession>